<evidence type="ECO:0000313" key="3">
    <source>
        <dbReference type="EMBL" id="AJP59376.1"/>
    </source>
</evidence>
<organism evidence="3 4">
    <name type="scientific">Pandoraea vervacti</name>
    <dbReference type="NCBI Taxonomy" id="656178"/>
    <lineage>
        <taxon>Bacteria</taxon>
        <taxon>Pseudomonadati</taxon>
        <taxon>Pseudomonadota</taxon>
        <taxon>Betaproteobacteria</taxon>
        <taxon>Burkholderiales</taxon>
        <taxon>Burkholderiaceae</taxon>
        <taxon>Pandoraea</taxon>
    </lineage>
</organism>
<sequence>MQDRIDIYEFVEQRSPSAAVWIDTRIEQQLFSLLHFPGAGRPGRVQGTRELIVTRTPYVAAYRALPVCVRVLRIYHNARMWPGAPRLRYDS</sequence>
<dbReference type="InterPro" id="IPR035093">
    <property type="entry name" value="RelE/ParE_toxin_dom_sf"/>
</dbReference>
<evidence type="ECO:0000256" key="2">
    <source>
        <dbReference type="ARBA" id="ARBA00022649"/>
    </source>
</evidence>
<name>A0ABM5T3C9_9BURK</name>
<proteinExistence type="inferred from homology"/>
<dbReference type="Gene3D" id="3.30.2310.20">
    <property type="entry name" value="RelE-like"/>
    <property type="match status" value="1"/>
</dbReference>
<dbReference type="PANTHER" id="PTHR33755:SF6">
    <property type="entry name" value="PLASMID STABILIZATION SYSTEM PROTEIN"/>
    <property type="match status" value="1"/>
</dbReference>
<dbReference type="InterPro" id="IPR051803">
    <property type="entry name" value="TA_system_RelE-like_toxin"/>
</dbReference>
<comment type="similarity">
    <text evidence="1">Belongs to the RelE toxin family.</text>
</comment>
<dbReference type="Proteomes" id="UP000035085">
    <property type="component" value="Chromosome"/>
</dbReference>
<evidence type="ECO:0000256" key="1">
    <source>
        <dbReference type="ARBA" id="ARBA00006226"/>
    </source>
</evidence>
<accession>A0ABM5T3C9</accession>
<reference evidence="4" key="1">
    <citation type="submission" date="2015-02" db="EMBL/GenBank/DDBJ databases">
        <title>Complete Genome Sequencing of Pandoraea vervacti NS15 sp. nov.</title>
        <authorList>
            <person name="Chan K.-G."/>
        </authorList>
    </citation>
    <scope>NUCLEOTIDE SEQUENCE [LARGE SCALE GENOMIC DNA]</scope>
    <source>
        <strain evidence="4">NS15</strain>
    </source>
</reference>
<gene>
    <name evidence="3" type="ORF">UC34_03400</name>
</gene>
<keyword evidence="4" id="KW-1185">Reference proteome</keyword>
<dbReference type="PANTHER" id="PTHR33755">
    <property type="entry name" value="TOXIN PARE1-RELATED"/>
    <property type="match status" value="1"/>
</dbReference>
<evidence type="ECO:0000313" key="4">
    <source>
        <dbReference type="Proteomes" id="UP000035085"/>
    </source>
</evidence>
<dbReference type="EMBL" id="CP010897">
    <property type="protein sequence ID" value="AJP59376.1"/>
    <property type="molecule type" value="Genomic_DNA"/>
</dbReference>
<dbReference type="InterPro" id="IPR007712">
    <property type="entry name" value="RelE/ParE_toxin"/>
</dbReference>
<keyword evidence="2" id="KW-1277">Toxin-antitoxin system</keyword>
<protein>
    <recommendedName>
        <fullName evidence="5">Type II toxin-antitoxin system RelE/ParE family toxin</fullName>
    </recommendedName>
</protein>
<dbReference type="Pfam" id="PF05016">
    <property type="entry name" value="ParE_toxin"/>
    <property type="match status" value="1"/>
</dbReference>
<evidence type="ECO:0008006" key="5">
    <source>
        <dbReference type="Google" id="ProtNLM"/>
    </source>
</evidence>